<accession>A0A0C3D403</accession>
<feature type="region of interest" description="Disordered" evidence="1">
    <location>
        <begin position="1"/>
        <end position="104"/>
    </location>
</feature>
<name>A0A0C3D403_9AGAM</name>
<dbReference type="InParanoid" id="A0A0C3D403"/>
<sequence length="421" mass="44469">MSSKAIVISSDSLSKPSTNDYQPAKESQDAQDDDMDMEGSEIISRKSSIGVIDSEYEQDLSSRKRKVKWSQVGNPKQKTSTMPLDSKDQASKQSKMVTSKVQKAHGTSSRKVGCCIPLSPTHVLSDDAGPQKDTHSDDPCNKSTNTAQVVLIGSDSTCSTVTPTPAQGVPQTNVPDPCKESGKTQSARSNKPDPHKEYVNTVKALVAPLTSNSTHCTTAHVNSNNINTSFPDTPGILGGISNGTHLLAGPGVSANSSAFVASTVLHISHEPYYGAPVQLPNESYDKKDAVLQPLTLAPRSPVIWPAAELFAGQCDTNWVSPNKSDNSGLSSEALPPVSAKLLVAEEGHVPAANNEAIGLQESGPHAIQGGVHPPHSYSSQDLSIPSAQQHTFMEQLPGPGLPPWQMLGAPYGYGTGIHGGW</sequence>
<reference evidence="3" key="2">
    <citation type="submission" date="2015-01" db="EMBL/GenBank/DDBJ databases">
        <title>Evolutionary Origins and Diversification of the Mycorrhizal Mutualists.</title>
        <authorList>
            <consortium name="DOE Joint Genome Institute"/>
            <consortium name="Mycorrhizal Genomics Consortium"/>
            <person name="Kohler A."/>
            <person name="Kuo A."/>
            <person name="Nagy L.G."/>
            <person name="Floudas D."/>
            <person name="Copeland A."/>
            <person name="Barry K.W."/>
            <person name="Cichocki N."/>
            <person name="Veneault-Fourrey C."/>
            <person name="LaButti K."/>
            <person name="Lindquist E.A."/>
            <person name="Lipzen A."/>
            <person name="Lundell T."/>
            <person name="Morin E."/>
            <person name="Murat C."/>
            <person name="Riley R."/>
            <person name="Ohm R."/>
            <person name="Sun H."/>
            <person name="Tunlid A."/>
            <person name="Henrissat B."/>
            <person name="Grigoriev I.V."/>
            <person name="Hibbett D.S."/>
            <person name="Martin F."/>
        </authorList>
    </citation>
    <scope>NUCLEOTIDE SEQUENCE [LARGE SCALE GENOMIC DNA]</scope>
    <source>
        <strain evidence="3">Foug A</strain>
    </source>
</reference>
<proteinExistence type="predicted"/>
<evidence type="ECO:0000313" key="3">
    <source>
        <dbReference type="Proteomes" id="UP000053989"/>
    </source>
</evidence>
<feature type="compositionally biased region" description="Polar residues" evidence="1">
    <location>
        <begin position="160"/>
        <end position="174"/>
    </location>
</feature>
<protein>
    <submittedName>
        <fullName evidence="2">Uncharacterized protein</fullName>
    </submittedName>
</protein>
<feature type="compositionally biased region" description="Basic and acidic residues" evidence="1">
    <location>
        <begin position="129"/>
        <end position="140"/>
    </location>
</feature>
<dbReference type="EMBL" id="KN822319">
    <property type="protein sequence ID" value="KIM50841.1"/>
    <property type="molecule type" value="Genomic_DNA"/>
</dbReference>
<feature type="compositionally biased region" description="Polar residues" evidence="1">
    <location>
        <begin position="91"/>
        <end position="104"/>
    </location>
</feature>
<evidence type="ECO:0000256" key="1">
    <source>
        <dbReference type="SAM" id="MobiDB-lite"/>
    </source>
</evidence>
<dbReference type="OrthoDB" id="10316867at2759"/>
<feature type="compositionally biased region" description="Polar residues" evidence="1">
    <location>
        <begin position="71"/>
        <end position="83"/>
    </location>
</feature>
<dbReference type="HOGENOM" id="CLU_652392_0_0_1"/>
<evidence type="ECO:0000313" key="2">
    <source>
        <dbReference type="EMBL" id="KIM50841.1"/>
    </source>
</evidence>
<keyword evidence="3" id="KW-1185">Reference proteome</keyword>
<feature type="region of interest" description="Disordered" evidence="1">
    <location>
        <begin position="123"/>
        <end position="143"/>
    </location>
</feature>
<dbReference type="AlphaFoldDB" id="A0A0C3D403"/>
<feature type="region of interest" description="Disordered" evidence="1">
    <location>
        <begin position="363"/>
        <end position="383"/>
    </location>
</feature>
<feature type="compositionally biased region" description="Polar residues" evidence="1">
    <location>
        <begin position="1"/>
        <end position="21"/>
    </location>
</feature>
<dbReference type="Proteomes" id="UP000053989">
    <property type="component" value="Unassembled WGS sequence"/>
</dbReference>
<reference evidence="2 3" key="1">
    <citation type="submission" date="2014-04" db="EMBL/GenBank/DDBJ databases">
        <authorList>
            <consortium name="DOE Joint Genome Institute"/>
            <person name="Kuo A."/>
            <person name="Kohler A."/>
            <person name="Nagy L.G."/>
            <person name="Floudas D."/>
            <person name="Copeland A."/>
            <person name="Barry K.W."/>
            <person name="Cichocki N."/>
            <person name="Veneault-Fourrey C."/>
            <person name="LaButti K."/>
            <person name="Lindquist E.A."/>
            <person name="Lipzen A."/>
            <person name="Lundell T."/>
            <person name="Morin E."/>
            <person name="Murat C."/>
            <person name="Sun H."/>
            <person name="Tunlid A."/>
            <person name="Henrissat B."/>
            <person name="Grigoriev I.V."/>
            <person name="Hibbett D.S."/>
            <person name="Martin F."/>
            <person name="Nordberg H.P."/>
            <person name="Cantor M.N."/>
            <person name="Hua S.X."/>
        </authorList>
    </citation>
    <scope>NUCLEOTIDE SEQUENCE [LARGE SCALE GENOMIC DNA]</scope>
    <source>
        <strain evidence="2 3">Foug A</strain>
    </source>
</reference>
<feature type="region of interest" description="Disordered" evidence="1">
    <location>
        <begin position="160"/>
        <end position="195"/>
    </location>
</feature>
<feature type="compositionally biased region" description="Acidic residues" evidence="1">
    <location>
        <begin position="29"/>
        <end position="39"/>
    </location>
</feature>
<organism evidence="2 3">
    <name type="scientific">Scleroderma citrinum Foug A</name>
    <dbReference type="NCBI Taxonomy" id="1036808"/>
    <lineage>
        <taxon>Eukaryota</taxon>
        <taxon>Fungi</taxon>
        <taxon>Dikarya</taxon>
        <taxon>Basidiomycota</taxon>
        <taxon>Agaricomycotina</taxon>
        <taxon>Agaricomycetes</taxon>
        <taxon>Agaricomycetidae</taxon>
        <taxon>Boletales</taxon>
        <taxon>Sclerodermatineae</taxon>
        <taxon>Sclerodermataceae</taxon>
        <taxon>Scleroderma</taxon>
    </lineage>
</organism>
<gene>
    <name evidence="2" type="ORF">SCLCIDRAFT_12275</name>
</gene>